<dbReference type="EMBL" id="BLKM01000273">
    <property type="protein sequence ID" value="GFG30996.1"/>
    <property type="molecule type" value="Genomic_DNA"/>
</dbReference>
<protein>
    <recommendedName>
        <fullName evidence="4">Tc1-like transposase DDE domain-containing protein</fullName>
    </recommendedName>
</protein>
<dbReference type="PANTHER" id="PTHR47326">
    <property type="entry name" value="TRANSPOSABLE ELEMENT TC3 TRANSPOSASE-LIKE PROTEIN"/>
    <property type="match status" value="1"/>
</dbReference>
<evidence type="ECO:0000313" key="3">
    <source>
        <dbReference type="Proteomes" id="UP000502823"/>
    </source>
</evidence>
<proteinExistence type="predicted"/>
<dbReference type="Proteomes" id="UP000502823">
    <property type="component" value="Unassembled WGS sequence"/>
</dbReference>
<dbReference type="InParanoid" id="A0A6L2PF25"/>
<evidence type="ECO:0000256" key="1">
    <source>
        <dbReference type="SAM" id="MobiDB-lite"/>
    </source>
</evidence>
<accession>A0A6L2PF25</accession>
<evidence type="ECO:0000313" key="2">
    <source>
        <dbReference type="EMBL" id="GFG30996.1"/>
    </source>
</evidence>
<dbReference type="GO" id="GO:0003676">
    <property type="term" value="F:nucleic acid binding"/>
    <property type="evidence" value="ECO:0007669"/>
    <property type="project" value="InterPro"/>
</dbReference>
<name>A0A6L2PF25_COPFO</name>
<feature type="region of interest" description="Disordered" evidence="1">
    <location>
        <begin position="27"/>
        <end position="48"/>
    </location>
</feature>
<evidence type="ECO:0008006" key="4">
    <source>
        <dbReference type="Google" id="ProtNLM"/>
    </source>
</evidence>
<dbReference type="InterPro" id="IPR036397">
    <property type="entry name" value="RNaseH_sf"/>
</dbReference>
<feature type="compositionally biased region" description="Pro residues" evidence="1">
    <location>
        <begin position="30"/>
        <end position="39"/>
    </location>
</feature>
<dbReference type="Gene3D" id="3.30.420.10">
    <property type="entry name" value="Ribonuclease H-like superfamily/Ribonuclease H"/>
    <property type="match status" value="1"/>
</dbReference>
<reference evidence="3" key="1">
    <citation type="submission" date="2020-01" db="EMBL/GenBank/DDBJ databases">
        <title>Draft genome sequence of the Termite Coptotermes fromosanus.</title>
        <authorList>
            <person name="Itakura S."/>
            <person name="Yosikawa Y."/>
            <person name="Umezawa K."/>
        </authorList>
    </citation>
    <scope>NUCLEOTIDE SEQUENCE [LARGE SCALE GENOMIC DNA]</scope>
</reference>
<dbReference type="AlphaFoldDB" id="A0A6L2PF25"/>
<keyword evidence="3" id="KW-1185">Reference proteome</keyword>
<gene>
    <name evidence="2" type="ORF">Cfor_07983</name>
</gene>
<organism evidence="2 3">
    <name type="scientific">Coptotermes formosanus</name>
    <name type="common">Formosan subterranean termite</name>
    <dbReference type="NCBI Taxonomy" id="36987"/>
    <lineage>
        <taxon>Eukaryota</taxon>
        <taxon>Metazoa</taxon>
        <taxon>Ecdysozoa</taxon>
        <taxon>Arthropoda</taxon>
        <taxon>Hexapoda</taxon>
        <taxon>Insecta</taxon>
        <taxon>Pterygota</taxon>
        <taxon>Neoptera</taxon>
        <taxon>Polyneoptera</taxon>
        <taxon>Dictyoptera</taxon>
        <taxon>Blattodea</taxon>
        <taxon>Blattoidea</taxon>
        <taxon>Termitoidae</taxon>
        <taxon>Rhinotermitidae</taxon>
        <taxon>Coptotermes</taxon>
    </lineage>
</organism>
<comment type="caution">
    <text evidence="2">The sequence shown here is derived from an EMBL/GenBank/DDBJ whole genome shotgun (WGS) entry which is preliminary data.</text>
</comment>
<sequence length="112" mass="13057">MEHPHTSLSVRDVLNEHFPCRWIGRGLPTSPAPLPWPPRSPDRTTPDSSLWGIIKGRVAARRYNNNEELRRAVEDALRTITPKMLRRMSQRTWRRIRLCVQHQGAHTDSLDM</sequence>
<dbReference type="OrthoDB" id="9971063at2759"/>
<dbReference type="PANTHER" id="PTHR47326:SF1">
    <property type="entry name" value="HTH PSQ-TYPE DOMAIN-CONTAINING PROTEIN"/>
    <property type="match status" value="1"/>
</dbReference>